<dbReference type="EMBL" id="KB743532">
    <property type="protein sequence ID" value="EOA98218.1"/>
    <property type="molecule type" value="Genomic_DNA"/>
</dbReference>
<keyword evidence="2" id="KW-1185">Reference proteome</keyword>
<organism evidence="1 2">
    <name type="scientific">Anas platyrhynchos</name>
    <name type="common">Mallard</name>
    <name type="synonym">Anas boschas</name>
    <dbReference type="NCBI Taxonomy" id="8839"/>
    <lineage>
        <taxon>Eukaryota</taxon>
        <taxon>Metazoa</taxon>
        <taxon>Chordata</taxon>
        <taxon>Craniata</taxon>
        <taxon>Vertebrata</taxon>
        <taxon>Euteleostomi</taxon>
        <taxon>Archelosauria</taxon>
        <taxon>Archosauria</taxon>
        <taxon>Dinosauria</taxon>
        <taxon>Saurischia</taxon>
        <taxon>Theropoda</taxon>
        <taxon>Coelurosauria</taxon>
        <taxon>Aves</taxon>
        <taxon>Neognathae</taxon>
        <taxon>Galloanserae</taxon>
        <taxon>Anseriformes</taxon>
        <taxon>Anatidae</taxon>
        <taxon>Anatinae</taxon>
        <taxon>Anas</taxon>
    </lineage>
</organism>
<dbReference type="AlphaFoldDB" id="R0KY53"/>
<reference evidence="2" key="1">
    <citation type="journal article" date="2013" name="Nat. Genet.">
        <title>The duck genome and transcriptome provide insight into an avian influenza virus reservoir species.</title>
        <authorList>
            <person name="Huang Y."/>
            <person name="Li Y."/>
            <person name="Burt D.W."/>
            <person name="Chen H."/>
            <person name="Zhang Y."/>
            <person name="Qian W."/>
            <person name="Kim H."/>
            <person name="Gan S."/>
            <person name="Zhao Y."/>
            <person name="Li J."/>
            <person name="Yi K."/>
            <person name="Feng H."/>
            <person name="Zhu P."/>
            <person name="Li B."/>
            <person name="Liu Q."/>
            <person name="Fairley S."/>
            <person name="Magor K.E."/>
            <person name="Du Z."/>
            <person name="Hu X."/>
            <person name="Goodman L."/>
            <person name="Tafer H."/>
            <person name="Vignal A."/>
            <person name="Lee T."/>
            <person name="Kim K.W."/>
            <person name="Sheng Z."/>
            <person name="An Y."/>
            <person name="Searle S."/>
            <person name="Herrero J."/>
            <person name="Groenen M.A."/>
            <person name="Crooijmans R.P."/>
            <person name="Faraut T."/>
            <person name="Cai Q."/>
            <person name="Webster R.G."/>
            <person name="Aldridge J.R."/>
            <person name="Warren W.C."/>
            <person name="Bartschat S."/>
            <person name="Kehr S."/>
            <person name="Marz M."/>
            <person name="Stadler P.F."/>
            <person name="Smith J."/>
            <person name="Kraus R.H."/>
            <person name="Zhao Y."/>
            <person name="Ren L."/>
            <person name="Fei J."/>
            <person name="Morisson M."/>
            <person name="Kaiser P."/>
            <person name="Griffin D.K."/>
            <person name="Rao M."/>
            <person name="Pitel F."/>
            <person name="Wang J."/>
            <person name="Li N."/>
        </authorList>
    </citation>
    <scope>NUCLEOTIDE SEQUENCE [LARGE SCALE GENOMIC DNA]</scope>
</reference>
<sequence>MLCCDGGLKMCNICEAEVIKRNFVGIFHMTGAVRFEELLSKPAPLFAALLCRVCPNERDWDICTASCSAWLRWKYEVDDALWARAKLCQGNANPLGVPRYSRLTDSSGWTAAVPTYTLGYGMASHWCLRKSCAGIQKEEKQEIAQISSLRFHLASRVPQQIKLKWAPPWLLRYHAELPLAPFSPRFAEGYNADGILEAGCLEANTCAFELQKCPVKDGLCSEVD</sequence>
<evidence type="ECO:0000313" key="1">
    <source>
        <dbReference type="EMBL" id="EOA98218.1"/>
    </source>
</evidence>
<gene>
    <name evidence="1" type="ORF">Anapl_05264</name>
</gene>
<evidence type="ECO:0000313" key="2">
    <source>
        <dbReference type="Proteomes" id="UP000296049"/>
    </source>
</evidence>
<protein>
    <submittedName>
        <fullName evidence="1">Uncharacterized protein</fullName>
    </submittedName>
</protein>
<proteinExistence type="predicted"/>
<name>R0KY53_ANAPL</name>
<accession>R0KY53</accession>
<dbReference type="Proteomes" id="UP000296049">
    <property type="component" value="Unassembled WGS sequence"/>
</dbReference>